<proteinExistence type="predicted"/>
<gene>
    <name evidence="2" type="ORF">HY36_01630</name>
</gene>
<feature type="region of interest" description="Disordered" evidence="1">
    <location>
        <begin position="152"/>
        <end position="172"/>
    </location>
</feature>
<dbReference type="eggNOG" id="COG4771">
    <property type="taxonomic scope" value="Bacteria"/>
</dbReference>
<dbReference type="SUPFAM" id="SSF56935">
    <property type="entry name" value="Porins"/>
    <property type="match status" value="1"/>
</dbReference>
<dbReference type="PATRIC" id="fig|1280948.3.peg.318"/>
<dbReference type="Proteomes" id="UP000024547">
    <property type="component" value="Unassembled WGS sequence"/>
</dbReference>
<dbReference type="AlphaFoldDB" id="A0A059EBM4"/>
<name>A0A059EBM4_9PROT</name>
<evidence type="ECO:0000256" key="1">
    <source>
        <dbReference type="SAM" id="MobiDB-lite"/>
    </source>
</evidence>
<keyword evidence="3" id="KW-1185">Reference proteome</keyword>
<reference evidence="2 3" key="1">
    <citation type="journal article" date="2014" name="Antonie Van Leeuwenhoek">
        <title>Hyphomonas beringensis sp. nov. and Hyphomonas chukchiensis sp. nov., isolated from surface seawater of the Bering Sea and Chukchi Sea.</title>
        <authorList>
            <person name="Li C."/>
            <person name="Lai Q."/>
            <person name="Li G."/>
            <person name="Dong C."/>
            <person name="Wang J."/>
            <person name="Liao Y."/>
            <person name="Shao Z."/>
        </authorList>
    </citation>
    <scope>NUCLEOTIDE SEQUENCE [LARGE SCALE GENOMIC DNA]</scope>
    <source>
        <strain evidence="2 3">22II1-22F38</strain>
    </source>
</reference>
<protein>
    <recommendedName>
        <fullName evidence="4">TonB-dependent receptor plug domain-containing protein</fullName>
    </recommendedName>
</protein>
<dbReference type="STRING" id="1280948.HY36_01630"/>
<comment type="caution">
    <text evidence="2">The sequence shown here is derived from an EMBL/GenBank/DDBJ whole genome shotgun (WGS) entry which is preliminary data.</text>
</comment>
<evidence type="ECO:0000313" key="3">
    <source>
        <dbReference type="Proteomes" id="UP000024547"/>
    </source>
</evidence>
<evidence type="ECO:0000313" key="2">
    <source>
        <dbReference type="EMBL" id="KCZ65106.1"/>
    </source>
</evidence>
<sequence>MADVAPETTPGATIYTIENFRQYAPRTALEMVNRIPGFSIQGDNDGSRGFGQASGNVLINHQRVSGKSNGATDSLDRIAATSVVRIELVDASAFEIPGLSGQVVNVVTSGDTGISGTWRWSARFRDNLPPYYNDLNLTLSGGGGDLSWTFEAESSPERGASNGPEFVTDGQGSLIERREEDFTYIAEIMSVAGSIGWTPPSGAIANLNAKAQVFQPDYKEAGKLFRTQGVEGRRLYTGAEDEVFVEVGGDYEFGLGPGRLKAIGLVRREDSPIIDRVLVGNLDGGRASEDVFRKDIQEGEYILRTEYALGAGSGADWQIALEGAFNYLEQDSSLFVSQDGGPLERQELPRANSRVEEQRGEISITHGRPLARGLTGQVSLGAEMSELSQSGDASNVRTFTRPKGFASLTWQARPTLRLVSRLEREVGQLDFYDFVSSVNLNSGNGQTGNPEIVPDQKWKLSVKTEKNFGAWGAGTIEVFYEDIEDIVDRVPIGSGDGPGNLDSAWQVGAEWDATLKLAPIGLSGAELTYEGNYYDSELTDPLTGELRPINDSSKYWMMLQLRHDVPATDWAWSVGFERWERNPYYRLAETGQEGARPGFAFAYIEHKDLWGMTGQAMIGNIANQNDTFRRQIYGTNRLGNVVRIEDRARDFGPIMTFTLEGIF</sequence>
<dbReference type="EMBL" id="AWFH01000001">
    <property type="protein sequence ID" value="KCZ65106.1"/>
    <property type="molecule type" value="Genomic_DNA"/>
</dbReference>
<organism evidence="2 3">
    <name type="scientific">Hyphomonas atlantica</name>
    <dbReference type="NCBI Taxonomy" id="1280948"/>
    <lineage>
        <taxon>Bacteria</taxon>
        <taxon>Pseudomonadati</taxon>
        <taxon>Pseudomonadota</taxon>
        <taxon>Alphaproteobacteria</taxon>
        <taxon>Hyphomonadales</taxon>
        <taxon>Hyphomonadaceae</taxon>
        <taxon>Hyphomonas</taxon>
    </lineage>
</organism>
<accession>A0A059EBM4</accession>
<evidence type="ECO:0008006" key="4">
    <source>
        <dbReference type="Google" id="ProtNLM"/>
    </source>
</evidence>